<keyword evidence="7 8" id="KW-0472">Membrane</keyword>
<dbReference type="InterPro" id="IPR006043">
    <property type="entry name" value="NCS2"/>
</dbReference>
<dbReference type="HOGENOM" id="CLU_017959_1_2_7"/>
<dbReference type="NCBIfam" id="NF007995">
    <property type="entry name" value="PRK10720.1"/>
    <property type="match status" value="1"/>
</dbReference>
<dbReference type="RefSeq" id="WP_015773317.1">
    <property type="nucleotide sequence ID" value="NC_013173.1"/>
</dbReference>
<keyword evidence="5 8" id="KW-0812">Transmembrane</keyword>
<evidence type="ECO:0000256" key="8">
    <source>
        <dbReference type="SAM" id="Phobius"/>
    </source>
</evidence>
<dbReference type="GO" id="GO:0042907">
    <property type="term" value="F:xanthine transmembrane transporter activity"/>
    <property type="evidence" value="ECO:0007669"/>
    <property type="project" value="TreeGrafter"/>
</dbReference>
<evidence type="ECO:0000256" key="4">
    <source>
        <dbReference type="ARBA" id="ARBA00022475"/>
    </source>
</evidence>
<dbReference type="EMBL" id="CP001629">
    <property type="protein sequence ID" value="ACU89219.1"/>
    <property type="molecule type" value="Genomic_DNA"/>
</dbReference>
<dbReference type="eggNOG" id="COG2233">
    <property type="taxonomic scope" value="Bacteria"/>
</dbReference>
<keyword evidence="6 8" id="KW-1133">Transmembrane helix</keyword>
<feature type="transmembrane region" description="Helical" evidence="8">
    <location>
        <begin position="339"/>
        <end position="361"/>
    </location>
</feature>
<evidence type="ECO:0000256" key="3">
    <source>
        <dbReference type="ARBA" id="ARBA00022448"/>
    </source>
</evidence>
<evidence type="ECO:0000256" key="5">
    <source>
        <dbReference type="ARBA" id="ARBA00022692"/>
    </source>
</evidence>
<feature type="transmembrane region" description="Helical" evidence="8">
    <location>
        <begin position="373"/>
        <end position="392"/>
    </location>
</feature>
<keyword evidence="4" id="KW-1003">Cell membrane</keyword>
<evidence type="ECO:0000256" key="6">
    <source>
        <dbReference type="ARBA" id="ARBA00022989"/>
    </source>
</evidence>
<feature type="transmembrane region" description="Helical" evidence="8">
    <location>
        <begin position="41"/>
        <end position="60"/>
    </location>
</feature>
<feature type="transmembrane region" description="Helical" evidence="8">
    <location>
        <begin position="190"/>
        <end position="214"/>
    </location>
</feature>
<feature type="transmembrane region" description="Helical" evidence="8">
    <location>
        <begin position="12"/>
        <end position="35"/>
    </location>
</feature>
<comment type="similarity">
    <text evidence="2">Belongs to the nucleobase:cation symporter-2 (NCS2) (TC 2.A.40) family.</text>
</comment>
<proteinExistence type="inferred from homology"/>
<protein>
    <submittedName>
        <fullName evidence="9">Uracil-xanthine permease</fullName>
    </submittedName>
</protein>
<dbReference type="InterPro" id="IPR006042">
    <property type="entry name" value="Xan_ur_permease"/>
</dbReference>
<feature type="transmembrane region" description="Helical" evidence="8">
    <location>
        <begin position="398"/>
        <end position="416"/>
    </location>
</feature>
<dbReference type="PANTHER" id="PTHR42810:SF4">
    <property type="entry name" value="URIC ACID TRANSPORTER UACT"/>
    <property type="match status" value="1"/>
</dbReference>
<feature type="transmembrane region" description="Helical" evidence="8">
    <location>
        <begin position="96"/>
        <end position="115"/>
    </location>
</feature>
<comment type="subcellular location">
    <subcellularLocation>
        <location evidence="1">Cell membrane</location>
        <topology evidence="1">Multi-pass membrane protein</topology>
    </subcellularLocation>
</comment>
<dbReference type="GO" id="GO:0005886">
    <property type="term" value="C:plasma membrane"/>
    <property type="evidence" value="ECO:0007669"/>
    <property type="project" value="UniProtKB-SubCell"/>
</dbReference>
<reference evidence="9 10" key="1">
    <citation type="journal article" date="2009" name="Stand. Genomic Sci.">
        <title>Complete genome sequence of Desulfomicrobium baculatum type strain (X).</title>
        <authorList>
            <person name="Copeland A."/>
            <person name="Spring S."/>
            <person name="Goker M."/>
            <person name="Schneider S."/>
            <person name="Lapidus A."/>
            <person name="Del Rio T.G."/>
            <person name="Tice H."/>
            <person name="Cheng J.F."/>
            <person name="Chen F."/>
            <person name="Nolan M."/>
            <person name="Bruce D."/>
            <person name="Goodwin L."/>
            <person name="Pitluck S."/>
            <person name="Ivanova N."/>
            <person name="Mavrommatis K."/>
            <person name="Ovchinnikova G."/>
            <person name="Pati A."/>
            <person name="Chen A."/>
            <person name="Palaniappan K."/>
            <person name="Land M."/>
            <person name="Hauser L."/>
            <person name="Chang Y.J."/>
            <person name="Jeffries C.C."/>
            <person name="Meincke L."/>
            <person name="Sims D."/>
            <person name="Brettin T."/>
            <person name="Detter J.C."/>
            <person name="Han C."/>
            <person name="Chain P."/>
            <person name="Bristow J."/>
            <person name="Eisen J.A."/>
            <person name="Markowitz V."/>
            <person name="Hugenholtz P."/>
            <person name="Kyrpides N.C."/>
            <person name="Klenk H.P."/>
            <person name="Lucas S."/>
        </authorList>
    </citation>
    <scope>NUCLEOTIDE SEQUENCE [LARGE SCALE GENOMIC DNA]</scope>
    <source>
        <strain evidence="10">DSM 4028 / VKM B-1378 / X</strain>
    </source>
</reference>
<evidence type="ECO:0000256" key="2">
    <source>
        <dbReference type="ARBA" id="ARBA00008821"/>
    </source>
</evidence>
<dbReference type="AlphaFoldDB" id="C7LQZ0"/>
<keyword evidence="3" id="KW-0813">Transport</keyword>
<dbReference type="PANTHER" id="PTHR42810">
    <property type="entry name" value="PURINE PERMEASE C1399.01C-RELATED"/>
    <property type="match status" value="1"/>
</dbReference>
<evidence type="ECO:0000313" key="10">
    <source>
        <dbReference type="Proteomes" id="UP000002216"/>
    </source>
</evidence>
<name>C7LQZ0_DESBD</name>
<dbReference type="OrthoDB" id="9779092at2"/>
<keyword evidence="10" id="KW-1185">Reference proteome</keyword>
<gene>
    <name evidence="9" type="ordered locus">Dbac_1115</name>
</gene>
<evidence type="ECO:0000256" key="7">
    <source>
        <dbReference type="ARBA" id="ARBA00023136"/>
    </source>
</evidence>
<sequence length="433" mass="45332">MSRRIIQVDEKVPLLQGFPLSLQHLFAMFGASVLVPTLFKIDPAIVLLMNGIGTLIYLFICKGKAPAFLGSSFAFLSPVFVVLGADQALWGGNYSYALGGFIASGLIFCTVALIIGRFGSDWIKVVLPPATMGPIVALIGLELAGVATGMAGIMPDDSGAYNTDAIIVSMVTLLVVAFGSIVFRGFMAVIPVLVGIIVGYLVAIGMGMVDFATITTAPIVSFPTVYLPKFDINMILVIIPASLVVISEHIGHLVVTGNIIGRDLVKDPGLHRSLLGDGIATTLSGFMGSVPVTTYGENIGVMAITRVYSVWVIGGAAIISICLAFVGKLSAFIQSIPTPVMGGICILLFGVIAASGIRMLVEAKVDYSKPANLILTAVVLIVGLSGTALHIGTVQLKGMALGTVVGMLLSMIFHLLEHLGLTNQPADYEEPVL</sequence>
<organism evidence="9 10">
    <name type="scientific">Desulfomicrobium baculatum (strain DSM 4028 / VKM B-1378 / X)</name>
    <name type="common">Desulfovibrio baculatus</name>
    <dbReference type="NCBI Taxonomy" id="525897"/>
    <lineage>
        <taxon>Bacteria</taxon>
        <taxon>Pseudomonadati</taxon>
        <taxon>Thermodesulfobacteriota</taxon>
        <taxon>Desulfovibrionia</taxon>
        <taxon>Desulfovibrionales</taxon>
        <taxon>Desulfomicrobiaceae</taxon>
        <taxon>Desulfomicrobium</taxon>
    </lineage>
</organism>
<feature type="transmembrane region" description="Helical" evidence="8">
    <location>
        <begin position="165"/>
        <end position="183"/>
    </location>
</feature>
<dbReference type="Pfam" id="PF00860">
    <property type="entry name" value="Xan_ur_permease"/>
    <property type="match status" value="1"/>
</dbReference>
<dbReference type="KEGG" id="dba:Dbac_1115"/>
<evidence type="ECO:0000256" key="1">
    <source>
        <dbReference type="ARBA" id="ARBA00004651"/>
    </source>
</evidence>
<dbReference type="PROSITE" id="PS01116">
    <property type="entry name" value="XANTH_URACIL_PERMASE"/>
    <property type="match status" value="1"/>
</dbReference>
<evidence type="ECO:0000313" key="9">
    <source>
        <dbReference type="EMBL" id="ACU89219.1"/>
    </source>
</evidence>
<accession>C7LQZ0</accession>
<dbReference type="NCBIfam" id="TIGR00801">
    <property type="entry name" value="ncs2"/>
    <property type="match status" value="1"/>
</dbReference>
<dbReference type="STRING" id="525897.Dbac_1115"/>
<feature type="transmembrane region" description="Helical" evidence="8">
    <location>
        <begin position="67"/>
        <end position="90"/>
    </location>
</feature>
<feature type="transmembrane region" description="Helical" evidence="8">
    <location>
        <begin position="234"/>
        <end position="255"/>
    </location>
</feature>
<dbReference type="Proteomes" id="UP000002216">
    <property type="component" value="Chromosome"/>
</dbReference>
<feature type="transmembrane region" description="Helical" evidence="8">
    <location>
        <begin position="307"/>
        <end position="327"/>
    </location>
</feature>